<protein>
    <submittedName>
        <fullName evidence="1">Uncharacterized protein</fullName>
    </submittedName>
</protein>
<comment type="caution">
    <text evidence="1">The sequence shown here is derived from an EMBL/GenBank/DDBJ whole genome shotgun (WGS) entry which is preliminary data.</text>
</comment>
<gene>
    <name evidence="1" type="ORF">BSL78_02702</name>
</gene>
<keyword evidence="2" id="KW-1185">Reference proteome</keyword>
<name>A0A2G8LJ93_STIJA</name>
<proteinExistence type="predicted"/>
<dbReference type="EMBL" id="MRZV01000059">
    <property type="protein sequence ID" value="PIK60333.1"/>
    <property type="molecule type" value="Genomic_DNA"/>
</dbReference>
<organism evidence="1 2">
    <name type="scientific">Stichopus japonicus</name>
    <name type="common">Sea cucumber</name>
    <dbReference type="NCBI Taxonomy" id="307972"/>
    <lineage>
        <taxon>Eukaryota</taxon>
        <taxon>Metazoa</taxon>
        <taxon>Echinodermata</taxon>
        <taxon>Eleutherozoa</taxon>
        <taxon>Echinozoa</taxon>
        <taxon>Holothuroidea</taxon>
        <taxon>Aspidochirotacea</taxon>
        <taxon>Aspidochirotida</taxon>
        <taxon>Stichopodidae</taxon>
        <taxon>Apostichopus</taxon>
    </lineage>
</organism>
<evidence type="ECO:0000313" key="1">
    <source>
        <dbReference type="EMBL" id="PIK60333.1"/>
    </source>
</evidence>
<dbReference type="AlphaFoldDB" id="A0A2G8LJ93"/>
<reference evidence="1 2" key="1">
    <citation type="journal article" date="2017" name="PLoS Biol.">
        <title>The sea cucumber genome provides insights into morphological evolution and visceral regeneration.</title>
        <authorList>
            <person name="Zhang X."/>
            <person name="Sun L."/>
            <person name="Yuan J."/>
            <person name="Sun Y."/>
            <person name="Gao Y."/>
            <person name="Zhang L."/>
            <person name="Li S."/>
            <person name="Dai H."/>
            <person name="Hamel J.F."/>
            <person name="Liu C."/>
            <person name="Yu Y."/>
            <person name="Liu S."/>
            <person name="Lin W."/>
            <person name="Guo K."/>
            <person name="Jin S."/>
            <person name="Xu P."/>
            <person name="Storey K.B."/>
            <person name="Huan P."/>
            <person name="Zhang T."/>
            <person name="Zhou Y."/>
            <person name="Zhang J."/>
            <person name="Lin C."/>
            <person name="Li X."/>
            <person name="Xing L."/>
            <person name="Huo D."/>
            <person name="Sun M."/>
            <person name="Wang L."/>
            <person name="Mercier A."/>
            <person name="Li F."/>
            <person name="Yang H."/>
            <person name="Xiang J."/>
        </authorList>
    </citation>
    <scope>NUCLEOTIDE SEQUENCE [LARGE SCALE GENOMIC DNA]</scope>
    <source>
        <strain evidence="1">Shaxun</strain>
        <tissue evidence="1">Muscle</tissue>
    </source>
</reference>
<evidence type="ECO:0000313" key="2">
    <source>
        <dbReference type="Proteomes" id="UP000230750"/>
    </source>
</evidence>
<dbReference type="Proteomes" id="UP000230750">
    <property type="component" value="Unassembled WGS sequence"/>
</dbReference>
<sequence>MTDKGYSPVYTHQSTLSVDDIQQDKTASILTFSDLKKELSLRLTKTDCGDLSRYFSLPPDQVQTIITSPLYSENFLLALEEKGYIHPSNVNRLTDALTELKINRAHLLTKEYMKLRDQETEYDRFLGSLSAHLTISITEKLCENFKLTDGNKNTVISSQNPGLSFLLTIDEMGIINPSDVSKLETPLEDIVFSRQ</sequence>
<accession>A0A2G8LJ93</accession>